<dbReference type="OrthoDB" id="3256504at2"/>
<gene>
    <name evidence="1" type="ORF">CDO52_06970</name>
</gene>
<dbReference type="RefSeq" id="WP_094932274.1">
    <property type="nucleotide sequence ID" value="NZ_CP022753.1"/>
</dbReference>
<dbReference type="InterPro" id="IPR045436">
    <property type="entry name" value="DUF6507"/>
</dbReference>
<protein>
    <submittedName>
        <fullName evidence="1">Uncharacterized protein</fullName>
    </submittedName>
</protein>
<evidence type="ECO:0000313" key="2">
    <source>
        <dbReference type="Proteomes" id="UP000215005"/>
    </source>
</evidence>
<dbReference type="AlphaFoldDB" id="A0A223S3H0"/>
<dbReference type="KEGG" id="ngv:CDO52_06970"/>
<organism evidence="1 2">
    <name type="scientific">Nocardiopsis gilva YIM 90087</name>
    <dbReference type="NCBI Taxonomy" id="1235441"/>
    <lineage>
        <taxon>Bacteria</taxon>
        <taxon>Bacillati</taxon>
        <taxon>Actinomycetota</taxon>
        <taxon>Actinomycetes</taxon>
        <taxon>Streptosporangiales</taxon>
        <taxon>Nocardiopsidaceae</taxon>
        <taxon>Nocardiopsis</taxon>
    </lineage>
</organism>
<dbReference type="EMBL" id="CP022753">
    <property type="protein sequence ID" value="ASU82559.1"/>
    <property type="molecule type" value="Genomic_DNA"/>
</dbReference>
<keyword evidence="2" id="KW-1185">Reference proteome</keyword>
<sequence>MSGWDIDPEGVGAVLHKVADRAGGEDGEGGLVATLKSMGEHLDYAGKCAKSFPVNTALGEFVEHYRPQLNNMVAKTARACFLNRRVEWGSRWQSW</sequence>
<accession>A0A223S3H0</accession>
<proteinExistence type="predicted"/>
<name>A0A223S3H0_9ACTN</name>
<evidence type="ECO:0000313" key="1">
    <source>
        <dbReference type="EMBL" id="ASU82559.1"/>
    </source>
</evidence>
<dbReference type="Proteomes" id="UP000215005">
    <property type="component" value="Chromosome"/>
</dbReference>
<dbReference type="Pfam" id="PF20117">
    <property type="entry name" value="DUF6507"/>
    <property type="match status" value="1"/>
</dbReference>
<reference evidence="1 2" key="1">
    <citation type="submission" date="2017-08" db="EMBL/GenBank/DDBJ databases">
        <title>The complete genome sequence of Nocardiopsis gilva YIM 90087.</title>
        <authorList>
            <person name="Yin M."/>
            <person name="Tang S."/>
        </authorList>
    </citation>
    <scope>NUCLEOTIDE SEQUENCE [LARGE SCALE GENOMIC DNA]</scope>
    <source>
        <strain evidence="1 2">YIM 90087</strain>
    </source>
</reference>